<dbReference type="Gene3D" id="2.40.50.1070">
    <property type="match status" value="1"/>
</dbReference>
<feature type="active site" description="Nucleophile" evidence="4">
    <location>
        <position position="406"/>
    </location>
</feature>
<evidence type="ECO:0000256" key="5">
    <source>
        <dbReference type="PROSITE-ProRule" id="PRU10015"/>
    </source>
</evidence>
<keyword evidence="7" id="KW-1185">Reference proteome</keyword>
<feature type="active site" evidence="5">
    <location>
        <position position="406"/>
    </location>
</feature>
<sequence length="450" mass="50839">MPNTDNIEPTGVITIERLGRNLRGFGKLGGKSIEIPYSLVGDVYRVFKFGKRKFFYKWQADSLEKRDVTPECAHFGQCGGCSGQHLEYSKQFELKFAPIRQGLLERGIENFSVQPSTAQYHYRNRMDFAVFPDKIVGLRMAGNFRKIIPLDNCAIQSDWANEELSRIKIFLSEFPDIEYDRKKEVGFLKYVTLRKSVFTDDSMTIFTFTEDFKENPLLEKVADAAKRISIGKNLVFCFNRKKGEISASGESLVLRGKDSLLEIVLGRSFLIPFDGFFQPNPKEFLHILDFVKQRITPKKTLIDLFCGSGFFSLLFGKEFPSLLGIDVVPSSVASGLSVLQNEFPDKKLEMLSVDLFHKKGLEKLEATGLLHSEGVLIADPPRNGLSPELCGLLNRSKVGQFFYVSCNPEKLLADLQILSESYEIKDLLVCDPFPQTPHLEAVALLIPKNS</sequence>
<dbReference type="GO" id="GO:0070041">
    <property type="term" value="F:rRNA (uridine-C5-)-methyltransferase activity"/>
    <property type="evidence" value="ECO:0007669"/>
    <property type="project" value="TreeGrafter"/>
</dbReference>
<dbReference type="GO" id="GO:0070475">
    <property type="term" value="P:rRNA base methylation"/>
    <property type="evidence" value="ECO:0007669"/>
    <property type="project" value="TreeGrafter"/>
</dbReference>
<keyword evidence="2 4" id="KW-0808">Transferase</keyword>
<dbReference type="InterPro" id="IPR029063">
    <property type="entry name" value="SAM-dependent_MTases_sf"/>
</dbReference>
<feature type="binding site" evidence="4">
    <location>
        <position position="305"/>
    </location>
    <ligand>
        <name>S-adenosyl-L-methionine</name>
        <dbReference type="ChEBI" id="CHEBI:59789"/>
    </ligand>
</feature>
<feature type="binding site" evidence="4">
    <location>
        <position position="326"/>
    </location>
    <ligand>
        <name>S-adenosyl-L-methionine</name>
        <dbReference type="ChEBI" id="CHEBI:59789"/>
    </ligand>
</feature>
<comment type="caution">
    <text evidence="6">The sequence shown here is derived from an EMBL/GenBank/DDBJ whole genome shotgun (WGS) entry which is preliminary data.</text>
</comment>
<dbReference type="AlphaFoldDB" id="S3W339"/>
<dbReference type="Pfam" id="PF05958">
    <property type="entry name" value="tRNA_U5-meth_tr"/>
    <property type="match status" value="1"/>
</dbReference>
<dbReference type="STRING" id="1193011.LEP1GSC058_1767"/>
<keyword evidence="3 4" id="KW-0949">S-adenosyl-L-methionine</keyword>
<name>S3W339_9LEPT</name>
<evidence type="ECO:0000256" key="2">
    <source>
        <dbReference type="ARBA" id="ARBA00022679"/>
    </source>
</evidence>
<reference evidence="6" key="1">
    <citation type="submission" date="2013-04" db="EMBL/GenBank/DDBJ databases">
        <authorList>
            <person name="Harkins D.M."/>
            <person name="Durkin A.S."/>
            <person name="Selengut J.D."/>
            <person name="Sanka R."/>
            <person name="DePew J."/>
            <person name="Purushe J."/>
            <person name="Ahmed A."/>
            <person name="van der Linden H."/>
            <person name="Goris M.G.A."/>
            <person name="Hartskeerl R.A."/>
            <person name="Vinetz J.M."/>
            <person name="Sutton G.G."/>
            <person name="Nelson W.C."/>
            <person name="Fouts D.E."/>
        </authorList>
    </citation>
    <scope>NUCLEOTIDE SEQUENCE [LARGE SCALE GENOMIC DNA]</scope>
    <source>
        <strain evidence="6">BUT 6</strain>
    </source>
</reference>
<protein>
    <submittedName>
        <fullName evidence="6">23S rRNA (Uracil-5-)-methyltransferase RumA</fullName>
    </submittedName>
</protein>
<evidence type="ECO:0000313" key="7">
    <source>
        <dbReference type="Proteomes" id="UP000014540"/>
    </source>
</evidence>
<evidence type="ECO:0000313" key="6">
    <source>
        <dbReference type="EMBL" id="EPG74687.1"/>
    </source>
</evidence>
<dbReference type="PROSITE" id="PS51687">
    <property type="entry name" value="SAM_MT_RNA_M5U"/>
    <property type="match status" value="1"/>
</dbReference>
<comment type="similarity">
    <text evidence="4">Belongs to the class I-like SAM-binding methyltransferase superfamily. RNA M5U methyltransferase family.</text>
</comment>
<dbReference type="Proteomes" id="UP000014540">
    <property type="component" value="Unassembled WGS sequence"/>
</dbReference>
<proteinExistence type="inferred from homology"/>
<dbReference type="EMBL" id="AKWZ02000009">
    <property type="protein sequence ID" value="EPG74687.1"/>
    <property type="molecule type" value="Genomic_DNA"/>
</dbReference>
<dbReference type="RefSeq" id="WP_016549248.1">
    <property type="nucleotide sequence ID" value="NZ_AKWZ02000009.1"/>
</dbReference>
<dbReference type="PANTHER" id="PTHR11061:SF30">
    <property type="entry name" value="TRNA (URACIL(54)-C(5))-METHYLTRANSFERASE"/>
    <property type="match status" value="1"/>
</dbReference>
<dbReference type="InterPro" id="IPR010280">
    <property type="entry name" value="U5_MeTrfase_fam"/>
</dbReference>
<evidence type="ECO:0000256" key="4">
    <source>
        <dbReference type="PROSITE-ProRule" id="PRU01024"/>
    </source>
</evidence>
<evidence type="ECO:0000256" key="3">
    <source>
        <dbReference type="ARBA" id="ARBA00022691"/>
    </source>
</evidence>
<dbReference type="PANTHER" id="PTHR11061">
    <property type="entry name" value="RNA M5U METHYLTRANSFERASE"/>
    <property type="match status" value="1"/>
</dbReference>
<keyword evidence="1 4" id="KW-0489">Methyltransferase</keyword>
<feature type="binding site" evidence="4">
    <location>
        <position position="278"/>
    </location>
    <ligand>
        <name>S-adenosyl-L-methionine</name>
        <dbReference type="ChEBI" id="CHEBI:59789"/>
    </ligand>
</feature>
<dbReference type="PROSITE" id="PS01230">
    <property type="entry name" value="TRMA_1"/>
    <property type="match status" value="1"/>
</dbReference>
<gene>
    <name evidence="6" type="ORF">LEP1GSC058_1767</name>
</gene>
<dbReference type="SUPFAM" id="SSF53335">
    <property type="entry name" value="S-adenosyl-L-methionine-dependent methyltransferases"/>
    <property type="match status" value="1"/>
</dbReference>
<evidence type="ECO:0000256" key="1">
    <source>
        <dbReference type="ARBA" id="ARBA00022603"/>
    </source>
</evidence>
<feature type="binding site" evidence="4">
    <location>
        <position position="379"/>
    </location>
    <ligand>
        <name>S-adenosyl-L-methionine</name>
        <dbReference type="ChEBI" id="CHEBI:59789"/>
    </ligand>
</feature>
<dbReference type="OrthoDB" id="9804590at2"/>
<accession>S3W339</accession>
<organism evidence="6 7">
    <name type="scientific">Leptospira fainei serovar Hurstbridge str. BUT 6</name>
    <dbReference type="NCBI Taxonomy" id="1193011"/>
    <lineage>
        <taxon>Bacteria</taxon>
        <taxon>Pseudomonadati</taxon>
        <taxon>Spirochaetota</taxon>
        <taxon>Spirochaetia</taxon>
        <taxon>Leptospirales</taxon>
        <taxon>Leptospiraceae</taxon>
        <taxon>Leptospira</taxon>
    </lineage>
</organism>
<dbReference type="InterPro" id="IPR030390">
    <property type="entry name" value="MeTrfase_TrmA_AS"/>
</dbReference>
<dbReference type="Gene3D" id="3.40.50.150">
    <property type="entry name" value="Vaccinia Virus protein VP39"/>
    <property type="match status" value="1"/>
</dbReference>